<gene>
    <name evidence="3" type="ORF">Agabi119p4_1443</name>
</gene>
<protein>
    <submittedName>
        <fullName evidence="3">Uncharacterized protein</fullName>
    </submittedName>
</protein>
<keyword evidence="2" id="KW-0812">Transmembrane</keyword>
<keyword evidence="2" id="KW-1133">Transmembrane helix</keyword>
<proteinExistence type="predicted"/>
<feature type="transmembrane region" description="Helical" evidence="2">
    <location>
        <begin position="57"/>
        <end position="82"/>
    </location>
</feature>
<evidence type="ECO:0000256" key="1">
    <source>
        <dbReference type="SAM" id="MobiDB-lite"/>
    </source>
</evidence>
<dbReference type="EMBL" id="JABXXO010000002">
    <property type="protein sequence ID" value="KAF7783419.1"/>
    <property type="molecule type" value="Genomic_DNA"/>
</dbReference>
<feature type="transmembrane region" description="Helical" evidence="2">
    <location>
        <begin position="30"/>
        <end position="50"/>
    </location>
</feature>
<dbReference type="Proteomes" id="UP000629468">
    <property type="component" value="Unassembled WGS sequence"/>
</dbReference>
<evidence type="ECO:0000256" key="2">
    <source>
        <dbReference type="SAM" id="Phobius"/>
    </source>
</evidence>
<comment type="caution">
    <text evidence="3">The sequence shown here is derived from an EMBL/GenBank/DDBJ whole genome shotgun (WGS) entry which is preliminary data.</text>
</comment>
<feature type="region of interest" description="Disordered" evidence="1">
    <location>
        <begin position="471"/>
        <end position="494"/>
    </location>
</feature>
<sequence length="494" mass="55932">MALSIIPLSISLHHILRLWPRKRWSVRSDLIYSTIEFGFATGYMIAEIVLSTSIYDFSILICIFALVALWLSVGASFVFMIWNLRASQYRTIGCTYDFIENDASSIGRWKSRQGRWSLLFGKNTIKKRFGVDRIVIRGIRAVVSIFCLLAMITLGYLVLFIQPTQQQLYLQTLHSVLFSGNPNINVTVRVAVALDYLRIAQDTWPGKLELDSIDMNIKWRPESLHVPCFNTGRNANCSVYSPFSRSPPHDLIITVNYTRALEHLSMPSLRTGVYLMFELEQGDDISIQPDMSRLFNALPLPIQLYPGFHLFGTTFYSYRDTYRTPGDLAFGIPHYDRRLVLNVQALIPDPEATSSSNSDNTTATLRLTYRGGHLTQNEYKIERQQSINPVFSGFALLGGAWTFINGLFATIFGCSLLLVLFGIKPLSIYGLVHLFQRRRSLIDGGYTLTAEEQSRIVAVLREHLLDDIGDMEGDEASEEKNHDGEESIPGDIVE</sequence>
<name>A0A8H7KKE8_AGABI</name>
<dbReference type="AlphaFoldDB" id="A0A8H7KKE8"/>
<reference evidence="3 4" key="1">
    <citation type="journal article" name="Sci. Rep.">
        <title>Telomere-to-telomere assembled and centromere annotated genomes of the two main subspecies of the button mushroom Agaricus bisporus reveal especially polymorphic chromosome ends.</title>
        <authorList>
            <person name="Sonnenberg A.S.M."/>
            <person name="Sedaghat-Telgerd N."/>
            <person name="Lavrijssen B."/>
            <person name="Ohm R.A."/>
            <person name="Hendrickx P.M."/>
            <person name="Scholtmeijer K."/>
            <person name="Baars J.J.P."/>
            <person name="van Peer A."/>
        </authorList>
    </citation>
    <scope>NUCLEOTIDE SEQUENCE [LARGE SCALE GENOMIC DNA]</scope>
    <source>
        <strain evidence="3 4">H119_p4</strain>
    </source>
</reference>
<keyword evidence="2" id="KW-0472">Membrane</keyword>
<accession>A0A8H7KKE8</accession>
<evidence type="ECO:0000313" key="4">
    <source>
        <dbReference type="Proteomes" id="UP000629468"/>
    </source>
</evidence>
<feature type="transmembrane region" description="Helical" evidence="2">
    <location>
        <begin position="139"/>
        <end position="161"/>
    </location>
</feature>
<evidence type="ECO:0000313" key="3">
    <source>
        <dbReference type="EMBL" id="KAF7783419.1"/>
    </source>
</evidence>
<organism evidence="3 4">
    <name type="scientific">Agaricus bisporus var. burnettii</name>
    <dbReference type="NCBI Taxonomy" id="192524"/>
    <lineage>
        <taxon>Eukaryota</taxon>
        <taxon>Fungi</taxon>
        <taxon>Dikarya</taxon>
        <taxon>Basidiomycota</taxon>
        <taxon>Agaricomycotina</taxon>
        <taxon>Agaricomycetes</taxon>
        <taxon>Agaricomycetidae</taxon>
        <taxon>Agaricales</taxon>
        <taxon>Agaricineae</taxon>
        <taxon>Agaricaceae</taxon>
        <taxon>Agaricus</taxon>
    </lineage>
</organism>
<feature type="transmembrane region" description="Helical" evidence="2">
    <location>
        <begin position="410"/>
        <end position="432"/>
    </location>
</feature>